<proteinExistence type="inferred from homology"/>
<dbReference type="Gene3D" id="3.30.1120.10">
    <property type="match status" value="1"/>
</dbReference>
<dbReference type="Gene3D" id="3.40.720.10">
    <property type="entry name" value="Alkaline Phosphatase, subunit A"/>
    <property type="match status" value="1"/>
</dbReference>
<sequence length="471" mass="53452">MRKLKTPVLLILMLGLSVAAFGKTASQPNIIYIMLDEWGYYESSGMGHPIFDTPNIDRFADEGMRFTQLMAGASVCAPTRGSLMTGQHTGHCSIRSNGGYILRPEDITIAKILQDAGYATGGFGKWGCGDVGTTGVPEKHGFDVFYGYYNQKHAHTFYPRYLIRNSEKIPLKGNTGDYHSGETFSHELIYQESLKFIRENKDRPFFAYLPFTPPHGHWMMPQDDPAWIKYKDKKWDAGMAKKDTDARMYAAMMEMIDREIGEILNLLRELEIDDNTIVFLCGDNGGAYYFPTEKYPHGFFAPNKDPRTGVEFRGNKGEFYEGGLRIPFLARWPGKIKAGSTSDHLGYFPDVMPTLADLVGIPTPERSDGISFLPTLLGKKGQQDHRYLYWEDPRKKMSAVRINEWKAVKPKGADQYELYNLNDDIQEHNNLSEKHPEIMEKVMRYAEEAHAPFLSGEVLDASLGFQGYEFD</sequence>
<keyword evidence="4" id="KW-0106">Calcium</keyword>
<gene>
    <name evidence="7" type="primary">atsA_16</name>
    <name evidence="7" type="ORF">SCARR_00349</name>
</gene>
<evidence type="ECO:0000256" key="3">
    <source>
        <dbReference type="ARBA" id="ARBA00022801"/>
    </source>
</evidence>
<dbReference type="SUPFAM" id="SSF53649">
    <property type="entry name" value="Alkaline phosphatase-like"/>
    <property type="match status" value="1"/>
</dbReference>
<evidence type="ECO:0000256" key="4">
    <source>
        <dbReference type="ARBA" id="ARBA00022837"/>
    </source>
</evidence>
<accession>A0A6C2UFJ4</accession>
<organism evidence="7 8">
    <name type="scientific">Pontiella sulfatireligans</name>
    <dbReference type="NCBI Taxonomy" id="2750658"/>
    <lineage>
        <taxon>Bacteria</taxon>
        <taxon>Pseudomonadati</taxon>
        <taxon>Kiritimatiellota</taxon>
        <taxon>Kiritimatiellia</taxon>
        <taxon>Kiritimatiellales</taxon>
        <taxon>Pontiellaceae</taxon>
        <taxon>Pontiella</taxon>
    </lineage>
</organism>
<dbReference type="CDD" id="cd16145">
    <property type="entry name" value="ARS_like"/>
    <property type="match status" value="1"/>
</dbReference>
<dbReference type="RefSeq" id="WP_222846132.1">
    <property type="nucleotide sequence ID" value="NZ_CAAHFH010000001.1"/>
</dbReference>
<dbReference type="AlphaFoldDB" id="A0A6C2UFJ4"/>
<keyword evidence="3" id="KW-0378">Hydrolase</keyword>
<dbReference type="InterPro" id="IPR017850">
    <property type="entry name" value="Alkaline_phosphatase_core_sf"/>
</dbReference>
<name>A0A6C2UFJ4_9BACT</name>
<dbReference type="GO" id="GO:0004065">
    <property type="term" value="F:arylsulfatase activity"/>
    <property type="evidence" value="ECO:0007669"/>
    <property type="project" value="TreeGrafter"/>
</dbReference>
<evidence type="ECO:0000256" key="2">
    <source>
        <dbReference type="ARBA" id="ARBA00022723"/>
    </source>
</evidence>
<keyword evidence="8" id="KW-1185">Reference proteome</keyword>
<feature type="chain" id="PRO_5028932090" evidence="5">
    <location>
        <begin position="20"/>
        <end position="471"/>
    </location>
</feature>
<dbReference type="Proteomes" id="UP000346198">
    <property type="component" value="Unassembled WGS sequence"/>
</dbReference>
<dbReference type="Pfam" id="PF00884">
    <property type="entry name" value="Sulfatase"/>
    <property type="match status" value="1"/>
</dbReference>
<keyword evidence="5" id="KW-0732">Signal</keyword>
<dbReference type="InterPro" id="IPR000917">
    <property type="entry name" value="Sulfatase_N"/>
</dbReference>
<dbReference type="PANTHER" id="PTHR42693:SF53">
    <property type="entry name" value="ENDO-4-O-SULFATASE"/>
    <property type="match status" value="1"/>
</dbReference>
<evidence type="ECO:0000313" key="7">
    <source>
        <dbReference type="EMBL" id="VGO18297.1"/>
    </source>
</evidence>
<evidence type="ECO:0000256" key="1">
    <source>
        <dbReference type="ARBA" id="ARBA00008779"/>
    </source>
</evidence>
<feature type="domain" description="Sulfatase N-terminal" evidence="6">
    <location>
        <begin position="28"/>
        <end position="361"/>
    </location>
</feature>
<reference evidence="7 8" key="1">
    <citation type="submission" date="2019-04" db="EMBL/GenBank/DDBJ databases">
        <authorList>
            <person name="Van Vliet M D."/>
        </authorList>
    </citation>
    <scope>NUCLEOTIDE SEQUENCE [LARGE SCALE GENOMIC DNA]</scope>
    <source>
        <strain evidence="7 8">F21</strain>
    </source>
</reference>
<protein>
    <submittedName>
        <fullName evidence="7">Arylsulfatase</fullName>
    </submittedName>
</protein>
<feature type="signal peptide" evidence="5">
    <location>
        <begin position="1"/>
        <end position="19"/>
    </location>
</feature>
<evidence type="ECO:0000313" key="8">
    <source>
        <dbReference type="Proteomes" id="UP000346198"/>
    </source>
</evidence>
<keyword evidence="2" id="KW-0479">Metal-binding</keyword>
<dbReference type="PANTHER" id="PTHR42693">
    <property type="entry name" value="ARYLSULFATASE FAMILY MEMBER"/>
    <property type="match status" value="1"/>
</dbReference>
<comment type="similarity">
    <text evidence="1">Belongs to the sulfatase family.</text>
</comment>
<dbReference type="PROSITE" id="PS00523">
    <property type="entry name" value="SULFATASE_1"/>
    <property type="match status" value="1"/>
</dbReference>
<dbReference type="EMBL" id="CAAHFH010000001">
    <property type="protein sequence ID" value="VGO18297.1"/>
    <property type="molecule type" value="Genomic_DNA"/>
</dbReference>
<dbReference type="InterPro" id="IPR050738">
    <property type="entry name" value="Sulfatase"/>
</dbReference>
<dbReference type="InterPro" id="IPR024607">
    <property type="entry name" value="Sulfatase_CS"/>
</dbReference>
<evidence type="ECO:0000256" key="5">
    <source>
        <dbReference type="SAM" id="SignalP"/>
    </source>
</evidence>
<dbReference type="GO" id="GO:0046872">
    <property type="term" value="F:metal ion binding"/>
    <property type="evidence" value="ECO:0007669"/>
    <property type="project" value="UniProtKB-KW"/>
</dbReference>
<evidence type="ECO:0000259" key="6">
    <source>
        <dbReference type="Pfam" id="PF00884"/>
    </source>
</evidence>